<feature type="region of interest" description="Disordered" evidence="1">
    <location>
        <begin position="57"/>
        <end position="81"/>
    </location>
</feature>
<dbReference type="EMBL" id="CAICTM010001368">
    <property type="protein sequence ID" value="CAB9523048.1"/>
    <property type="molecule type" value="Genomic_DNA"/>
</dbReference>
<gene>
    <name evidence="2" type="ORF">SEMRO_1370_G267020.1</name>
</gene>
<keyword evidence="3" id="KW-1185">Reference proteome</keyword>
<evidence type="ECO:0000256" key="1">
    <source>
        <dbReference type="SAM" id="MobiDB-lite"/>
    </source>
</evidence>
<reference evidence="2" key="1">
    <citation type="submission" date="2020-06" db="EMBL/GenBank/DDBJ databases">
        <authorList>
            <consortium name="Plant Systems Biology data submission"/>
        </authorList>
    </citation>
    <scope>NUCLEOTIDE SEQUENCE</scope>
    <source>
        <strain evidence="2">D6</strain>
    </source>
</reference>
<comment type="caution">
    <text evidence="2">The sequence shown here is derived from an EMBL/GenBank/DDBJ whole genome shotgun (WGS) entry which is preliminary data.</text>
</comment>
<evidence type="ECO:0000313" key="2">
    <source>
        <dbReference type="EMBL" id="CAB9523048.1"/>
    </source>
</evidence>
<sequence>MGSHDDSDVHCHRRKIHRDQHQIRHRFLHRLGITCSASITGDKPSITMGTVRTIPKLSSNINKDSSSSSNDTTAMELSSSSTSSSYRRRVTFALSTTNATREIPSHRDYDEETRSQIWMGMQEIEENARRNRLEFLADGCDYQRATEEKQMIKWHQQQDDESDTTVVELVHPATYWFRYQQEQDKILRQQEQEHHQYIMTKQQKGEHAFSTPWNNSRHDASGIIKKSPTAMSLAGMAA</sequence>
<dbReference type="AlphaFoldDB" id="A0A9N8HUD7"/>
<protein>
    <submittedName>
        <fullName evidence="2">Uncharacterized protein</fullName>
    </submittedName>
</protein>
<evidence type="ECO:0000313" key="3">
    <source>
        <dbReference type="Proteomes" id="UP001153069"/>
    </source>
</evidence>
<dbReference type="Proteomes" id="UP001153069">
    <property type="component" value="Unassembled WGS sequence"/>
</dbReference>
<feature type="compositionally biased region" description="Low complexity" evidence="1">
    <location>
        <begin position="58"/>
        <end position="70"/>
    </location>
</feature>
<accession>A0A9N8HUD7</accession>
<proteinExistence type="predicted"/>
<name>A0A9N8HUD7_9STRA</name>
<organism evidence="2 3">
    <name type="scientific">Seminavis robusta</name>
    <dbReference type="NCBI Taxonomy" id="568900"/>
    <lineage>
        <taxon>Eukaryota</taxon>
        <taxon>Sar</taxon>
        <taxon>Stramenopiles</taxon>
        <taxon>Ochrophyta</taxon>
        <taxon>Bacillariophyta</taxon>
        <taxon>Bacillariophyceae</taxon>
        <taxon>Bacillariophycidae</taxon>
        <taxon>Naviculales</taxon>
        <taxon>Naviculaceae</taxon>
        <taxon>Seminavis</taxon>
    </lineage>
</organism>